<evidence type="ECO:0000256" key="1">
    <source>
        <dbReference type="SAM" id="Phobius"/>
    </source>
</evidence>
<reference evidence="3" key="1">
    <citation type="submission" date="2012-02" db="EMBL/GenBank/DDBJ databases">
        <title>Complete genome sequence of Rickettsia parkeri strain Portsmouth.</title>
        <authorList>
            <person name="Johnson S.L."/>
            <person name="Munk A.C."/>
            <person name="Han S."/>
            <person name="Bruce D.C."/>
            <person name="Dasch G.A."/>
        </authorList>
    </citation>
    <scope>NUCLEOTIDE SEQUENCE [LARGE SCALE GENOMIC DNA]</scope>
    <source>
        <strain evidence="3">CA410</strain>
    </source>
</reference>
<dbReference type="EMBL" id="CP003304">
    <property type="protein sequence ID" value="AFB21585.1"/>
    <property type="molecule type" value="Genomic_DNA"/>
</dbReference>
<accession>A0ABM5MTS1</accession>
<dbReference type="Proteomes" id="UP000007878">
    <property type="component" value="Chromosome"/>
</dbReference>
<keyword evidence="1" id="KW-0812">Transmembrane</keyword>
<organism evidence="2 3">
    <name type="scientific">Rickettsia canadensis str. CA410</name>
    <dbReference type="NCBI Taxonomy" id="1105107"/>
    <lineage>
        <taxon>Bacteria</taxon>
        <taxon>Pseudomonadati</taxon>
        <taxon>Pseudomonadota</taxon>
        <taxon>Alphaproteobacteria</taxon>
        <taxon>Rickettsiales</taxon>
        <taxon>Rickettsiaceae</taxon>
        <taxon>Rickettsieae</taxon>
        <taxon>Rickettsia</taxon>
        <taxon>belli group</taxon>
    </lineage>
</organism>
<evidence type="ECO:0000313" key="2">
    <source>
        <dbReference type="EMBL" id="AFB21585.1"/>
    </source>
</evidence>
<name>A0ABM5MTS1_RICCA</name>
<feature type="transmembrane region" description="Helical" evidence="1">
    <location>
        <begin position="35"/>
        <end position="61"/>
    </location>
</feature>
<sequence length="78" mass="9204">MTYNLTSIILVEHNYNMPFMLNKLEKAIPISNTNFIYFFLTTFYLSGIYILFFNLLLYSFLVQYFTVTPNNAGIKEPI</sequence>
<gene>
    <name evidence="2" type="ORF">RCA_05210</name>
</gene>
<keyword evidence="1" id="KW-1133">Transmembrane helix</keyword>
<protein>
    <submittedName>
        <fullName evidence="2">Succinyl-diaminopimelate desuccinylase</fullName>
    </submittedName>
</protein>
<keyword evidence="3" id="KW-1185">Reference proteome</keyword>
<evidence type="ECO:0000313" key="3">
    <source>
        <dbReference type="Proteomes" id="UP000007878"/>
    </source>
</evidence>
<proteinExistence type="predicted"/>
<keyword evidence="1" id="KW-0472">Membrane</keyword>